<protein>
    <submittedName>
        <fullName evidence="10">L,D-transpeptidase family protein</fullName>
    </submittedName>
</protein>
<dbReference type="CDD" id="cd16913">
    <property type="entry name" value="YkuD_like"/>
    <property type="match status" value="1"/>
</dbReference>
<feature type="region of interest" description="Disordered" evidence="7">
    <location>
        <begin position="1"/>
        <end position="24"/>
    </location>
</feature>
<feature type="active site" description="Nucleophile" evidence="6">
    <location>
        <position position="510"/>
    </location>
</feature>
<dbReference type="InterPro" id="IPR005490">
    <property type="entry name" value="LD_TPept_cat_dom"/>
</dbReference>
<keyword evidence="8" id="KW-1133">Transmembrane helix</keyword>
<accession>A0A6I5NK67</accession>
<evidence type="ECO:0000256" key="3">
    <source>
        <dbReference type="ARBA" id="ARBA00022960"/>
    </source>
</evidence>
<dbReference type="Pfam" id="PF03734">
    <property type="entry name" value="YkuD"/>
    <property type="match status" value="1"/>
</dbReference>
<keyword evidence="11" id="KW-1185">Reference proteome</keyword>
<evidence type="ECO:0000313" key="11">
    <source>
        <dbReference type="Proteomes" id="UP000469292"/>
    </source>
</evidence>
<reference evidence="10 11" key="1">
    <citation type="submission" date="2019-09" db="EMBL/GenBank/DDBJ databases">
        <title>Phylogenetic characterization of a novel taxon of the genus Bifidobacterium: Bifidobacterium choloepi sp. nov.</title>
        <authorList>
            <person name="Modesto M."/>
            <person name="Satti M."/>
        </authorList>
    </citation>
    <scope>NUCLEOTIDE SEQUENCE [LARGE SCALE GENOMIC DNA]</scope>
    <source>
        <strain evidence="10 11">BRDM6</strain>
    </source>
</reference>
<evidence type="ECO:0000313" key="10">
    <source>
        <dbReference type="EMBL" id="NEG69252.1"/>
    </source>
</evidence>
<dbReference type="GO" id="GO:0016740">
    <property type="term" value="F:transferase activity"/>
    <property type="evidence" value="ECO:0007669"/>
    <property type="project" value="UniProtKB-KW"/>
</dbReference>
<sequence>MTDGSFDNDGQWKDDSSGDDGRVTLDDFDAANELAGAGASAPAAKKRHVWPWIVGGAIVVLAAAAGCTAWFFQSHTLPGVSLWGTSMTGKSTQQIADEINETVADTKVPVSYDGKTVDVTLSDLGITVDADSIADQAEQAKRDLAWWEWYSPWTTVDVTPTIDLSGIDATKLNNDFGVSGATAAVNASLQLDDDGNIEVVDAVTGTGIDPTPVANEAVAVVESFGTKQASTVTGTETTIEPAVTDDIANAAKTKLDGLVDNPVEIDVDGNSIGTFTAEALLDATTIDPSATQETASDGDYVVDNLVIDSAKLQDWYDKNIKANLSATASEQDEIVNNDGDVLQVTTKGHDGVTIDDGADDNVGVDAAKAIVDGTTKVSVDGTFTAMKVNKTVRHMVADLSDHTLTLYENGKAIKVVHFLCGMGNDFKTGECTGDFCTPTGDFKIWLKYDSQNMTGTLTTSTGETESWDAPNVGYVNYFSKSGCAIHRIATSEPWSDAQIAAYTKNTSHGCMGIGWDVAEEVYDFAIMGVTLHVQQ</sequence>
<evidence type="ECO:0000256" key="7">
    <source>
        <dbReference type="SAM" id="MobiDB-lite"/>
    </source>
</evidence>
<evidence type="ECO:0000256" key="8">
    <source>
        <dbReference type="SAM" id="Phobius"/>
    </source>
</evidence>
<name>A0A6I5NK67_9BIFI</name>
<keyword evidence="8" id="KW-0472">Membrane</keyword>
<dbReference type="GO" id="GO:0008360">
    <property type="term" value="P:regulation of cell shape"/>
    <property type="evidence" value="ECO:0007669"/>
    <property type="project" value="UniProtKB-UniRule"/>
</dbReference>
<dbReference type="PANTHER" id="PTHR30582">
    <property type="entry name" value="L,D-TRANSPEPTIDASE"/>
    <property type="match status" value="1"/>
</dbReference>
<feature type="transmembrane region" description="Helical" evidence="8">
    <location>
        <begin position="49"/>
        <end position="72"/>
    </location>
</feature>
<evidence type="ECO:0000256" key="5">
    <source>
        <dbReference type="ARBA" id="ARBA00023316"/>
    </source>
</evidence>
<comment type="caution">
    <text evidence="10">The sequence shown here is derived from an EMBL/GenBank/DDBJ whole genome shotgun (WGS) entry which is preliminary data.</text>
</comment>
<evidence type="ECO:0000256" key="1">
    <source>
        <dbReference type="ARBA" id="ARBA00004752"/>
    </source>
</evidence>
<keyword evidence="4 6" id="KW-0573">Peptidoglycan synthesis</keyword>
<proteinExistence type="predicted"/>
<feature type="active site" description="Proton donor/acceptor" evidence="6">
    <location>
        <position position="486"/>
    </location>
</feature>
<keyword evidence="2" id="KW-0808">Transferase</keyword>
<evidence type="ECO:0000256" key="4">
    <source>
        <dbReference type="ARBA" id="ARBA00022984"/>
    </source>
</evidence>
<evidence type="ECO:0000256" key="6">
    <source>
        <dbReference type="PROSITE-ProRule" id="PRU01373"/>
    </source>
</evidence>
<dbReference type="UniPathway" id="UPA00219"/>
<dbReference type="PROSITE" id="PS52029">
    <property type="entry name" value="LD_TPASE"/>
    <property type="match status" value="1"/>
</dbReference>
<dbReference type="GO" id="GO:0005576">
    <property type="term" value="C:extracellular region"/>
    <property type="evidence" value="ECO:0007669"/>
    <property type="project" value="TreeGrafter"/>
</dbReference>
<dbReference type="RefSeq" id="WP_163226844.1">
    <property type="nucleotide sequence ID" value="NZ_VYSG01000001.1"/>
</dbReference>
<dbReference type="GO" id="GO:0071555">
    <property type="term" value="P:cell wall organization"/>
    <property type="evidence" value="ECO:0007669"/>
    <property type="project" value="UniProtKB-UniRule"/>
</dbReference>
<dbReference type="EMBL" id="VYSG01000001">
    <property type="protein sequence ID" value="NEG69252.1"/>
    <property type="molecule type" value="Genomic_DNA"/>
</dbReference>
<feature type="domain" description="L,D-TPase catalytic" evidence="9">
    <location>
        <begin position="393"/>
        <end position="534"/>
    </location>
</feature>
<keyword evidence="5 6" id="KW-0961">Cell wall biogenesis/degradation</keyword>
<dbReference type="AlphaFoldDB" id="A0A6I5NK67"/>
<organism evidence="10 11">
    <name type="scientific">Bifidobacterium choloepi</name>
    <dbReference type="NCBI Taxonomy" id="2614131"/>
    <lineage>
        <taxon>Bacteria</taxon>
        <taxon>Bacillati</taxon>
        <taxon>Actinomycetota</taxon>
        <taxon>Actinomycetes</taxon>
        <taxon>Bifidobacteriales</taxon>
        <taxon>Bifidobacteriaceae</taxon>
        <taxon>Bifidobacterium</taxon>
    </lineage>
</organism>
<evidence type="ECO:0000256" key="2">
    <source>
        <dbReference type="ARBA" id="ARBA00022679"/>
    </source>
</evidence>
<dbReference type="GO" id="GO:0071972">
    <property type="term" value="F:peptidoglycan L,D-transpeptidase activity"/>
    <property type="evidence" value="ECO:0007669"/>
    <property type="project" value="TreeGrafter"/>
</dbReference>
<dbReference type="Proteomes" id="UP000469292">
    <property type="component" value="Unassembled WGS sequence"/>
</dbReference>
<feature type="compositionally biased region" description="Basic and acidic residues" evidence="7">
    <location>
        <begin position="10"/>
        <end position="24"/>
    </location>
</feature>
<evidence type="ECO:0000259" key="9">
    <source>
        <dbReference type="PROSITE" id="PS52029"/>
    </source>
</evidence>
<dbReference type="InterPro" id="IPR038063">
    <property type="entry name" value="Transpep_catalytic_dom"/>
</dbReference>
<keyword evidence="8" id="KW-0812">Transmembrane</keyword>
<dbReference type="PANTHER" id="PTHR30582:SF2">
    <property type="entry name" value="L,D-TRANSPEPTIDASE YCIB-RELATED"/>
    <property type="match status" value="1"/>
</dbReference>
<dbReference type="Gene3D" id="2.40.440.10">
    <property type="entry name" value="L,D-transpeptidase catalytic domain-like"/>
    <property type="match status" value="1"/>
</dbReference>
<keyword evidence="3 6" id="KW-0133">Cell shape</keyword>
<dbReference type="InterPro" id="IPR050979">
    <property type="entry name" value="LD-transpeptidase"/>
</dbReference>
<dbReference type="SUPFAM" id="SSF141523">
    <property type="entry name" value="L,D-transpeptidase catalytic domain-like"/>
    <property type="match status" value="1"/>
</dbReference>
<gene>
    <name evidence="10" type="ORF">F6S87_01140</name>
</gene>
<dbReference type="GO" id="GO:0018104">
    <property type="term" value="P:peptidoglycan-protein cross-linking"/>
    <property type="evidence" value="ECO:0007669"/>
    <property type="project" value="TreeGrafter"/>
</dbReference>
<comment type="pathway">
    <text evidence="1 6">Cell wall biogenesis; peptidoglycan biosynthesis.</text>
</comment>